<proteinExistence type="predicted"/>
<reference evidence="2" key="1">
    <citation type="submission" date="2006-12" db="EMBL/GenBank/DDBJ databases">
        <title>Complete sequence of plasmid 1 of Paracoccus denitrificans PD1222.</title>
        <authorList>
            <person name="Copeland A."/>
            <person name="Lucas S."/>
            <person name="Lapidus A."/>
            <person name="Barry K."/>
            <person name="Detter J.C."/>
            <person name="Glavina del Rio T."/>
            <person name="Hammon N."/>
            <person name="Israni S."/>
            <person name="Dalin E."/>
            <person name="Tice H."/>
            <person name="Pitluck S."/>
            <person name="Munk A.C."/>
            <person name="Brettin T."/>
            <person name="Bruce D."/>
            <person name="Han C."/>
            <person name="Tapia R."/>
            <person name="Gilna P."/>
            <person name="Schmutz J."/>
            <person name="Larimer F."/>
            <person name="Land M."/>
            <person name="Hauser L."/>
            <person name="Kyrpides N."/>
            <person name="Lykidis A."/>
            <person name="Spiro S."/>
            <person name="Richardson D.J."/>
            <person name="Moir J.W.B."/>
            <person name="Ferguson S.J."/>
            <person name="van Spanning R.J.M."/>
            <person name="Richardson P."/>
        </authorList>
    </citation>
    <scope>NUCLEOTIDE SEQUENCE [LARGE SCALE GENOMIC DNA]</scope>
    <source>
        <strain evidence="2">Pd 1222</strain>
        <plasmid evidence="2">pPD1222</plasmid>
    </source>
</reference>
<geneLocation type="plasmid" evidence="2">
    <name>pPD1222</name>
</geneLocation>
<dbReference type="HOGENOM" id="CLU_1823509_0_0_5"/>
<keyword evidence="2" id="KW-1185">Reference proteome</keyword>
<dbReference type="EnsemblBacteria" id="ABL72631">
    <property type="protein sequence ID" value="ABL72631"/>
    <property type="gene ID" value="Pden_4568"/>
</dbReference>
<gene>
    <name evidence="1" type="ordered locus">Pden_4568</name>
</gene>
<evidence type="ECO:0000313" key="2">
    <source>
        <dbReference type="Proteomes" id="UP000000361"/>
    </source>
</evidence>
<accession>A1BAT7</accession>
<name>A1BAT7_PARDP</name>
<dbReference type="AlphaFoldDB" id="A1BAT7"/>
<keyword evidence="1" id="KW-0614">Plasmid</keyword>
<protein>
    <submittedName>
        <fullName evidence="1">Uncharacterized protein</fullName>
    </submittedName>
</protein>
<dbReference type="EMBL" id="CP000491">
    <property type="protein sequence ID" value="ABL72631.1"/>
    <property type="molecule type" value="Genomic_DNA"/>
</dbReference>
<dbReference type="Proteomes" id="UP000000361">
    <property type="component" value="Chromosome 1"/>
</dbReference>
<organism evidence="1 2">
    <name type="scientific">Paracoccus denitrificans (strain Pd 1222)</name>
    <dbReference type="NCBI Taxonomy" id="318586"/>
    <lineage>
        <taxon>Bacteria</taxon>
        <taxon>Pseudomonadati</taxon>
        <taxon>Pseudomonadota</taxon>
        <taxon>Alphaproteobacteria</taxon>
        <taxon>Rhodobacterales</taxon>
        <taxon>Paracoccaceae</taxon>
        <taxon>Paracoccus</taxon>
    </lineage>
</organism>
<evidence type="ECO:0000313" key="1">
    <source>
        <dbReference type="EMBL" id="ABL72631.1"/>
    </source>
</evidence>
<sequence length="141" mass="15220">MLMYTEMAPVARGALRVCCCTGSTAPGRLSRIPEIGLNRSACPAGLMAYGGSAASPQSSCSGHVIQVWEARTRLMALIPVPVHRSGGRAHPDSCRCKGCCGECCLARGWCHGRRHKANAQKDWHMCESGSDRFTLDHLTDF</sequence>
<dbReference type="KEGG" id="pde:Pden_4568"/>